<dbReference type="PANTHER" id="PTHR37314:SF4">
    <property type="entry name" value="UPF0700 TRANSMEMBRANE PROTEIN YOAK"/>
    <property type="match status" value="1"/>
</dbReference>
<evidence type="ECO:0000313" key="3">
    <source>
        <dbReference type="Proteomes" id="UP000029492"/>
    </source>
</evidence>
<dbReference type="STRING" id="693986.MOC_0754"/>
<accession>A0A089Q1P5</accession>
<dbReference type="RefSeq" id="WP_043755689.1">
    <property type="nucleotide sequence ID" value="NZ_CP003811.1"/>
</dbReference>
<feature type="transmembrane region" description="Helical" evidence="1">
    <location>
        <begin position="186"/>
        <end position="206"/>
    </location>
</feature>
<reference evidence="2 3" key="1">
    <citation type="journal article" date="2014" name="PLoS ONE">
        <title>Genome Information of Methylobacterium oryzae, a Plant-Probiotic Methylotroph in the Phyllosphere.</title>
        <authorList>
            <person name="Kwak M.J."/>
            <person name="Jeong H."/>
            <person name="Madhaiyan M."/>
            <person name="Lee Y."/>
            <person name="Sa T.M."/>
            <person name="Oh T.K."/>
            <person name="Kim J.F."/>
        </authorList>
    </citation>
    <scope>NUCLEOTIDE SEQUENCE [LARGE SCALE GENOMIC DNA]</scope>
    <source>
        <strain evidence="2 3">CBMB20</strain>
    </source>
</reference>
<dbReference type="InterPro" id="IPR010699">
    <property type="entry name" value="DUF1275"/>
</dbReference>
<name>A0A089Q1P5_9HYPH</name>
<keyword evidence="1" id="KW-0472">Membrane</keyword>
<feature type="transmembrane region" description="Helical" evidence="1">
    <location>
        <begin position="95"/>
        <end position="117"/>
    </location>
</feature>
<dbReference type="AlphaFoldDB" id="A0A089Q1P5"/>
<feature type="transmembrane region" description="Helical" evidence="1">
    <location>
        <begin position="123"/>
        <end position="140"/>
    </location>
</feature>
<evidence type="ECO:0000313" key="2">
    <source>
        <dbReference type="EMBL" id="AIQ88509.1"/>
    </source>
</evidence>
<feature type="transmembrane region" description="Helical" evidence="1">
    <location>
        <begin position="212"/>
        <end position="230"/>
    </location>
</feature>
<dbReference type="HOGENOM" id="CLU_073333_0_0_5"/>
<dbReference type="Pfam" id="PF06912">
    <property type="entry name" value="DUF1275"/>
    <property type="match status" value="1"/>
</dbReference>
<gene>
    <name evidence="2" type="ORF">MOC_0754</name>
</gene>
<dbReference type="EMBL" id="CP003811">
    <property type="protein sequence ID" value="AIQ88509.1"/>
    <property type="molecule type" value="Genomic_DNA"/>
</dbReference>
<protein>
    <submittedName>
        <fullName evidence="2">Protein of unassigned function</fullName>
    </submittedName>
</protein>
<feature type="transmembrane region" description="Helical" evidence="1">
    <location>
        <begin position="59"/>
        <end position="83"/>
    </location>
</feature>
<dbReference type="Proteomes" id="UP000029492">
    <property type="component" value="Chromosome"/>
</dbReference>
<sequence>MLVHEGETRSPAADRALALSLAGVAGALNTAGFDAVGLYASNMTGNVSAISDRTGTGDLVLAAQACLLVVLFVLGATTSTLMIRCRRRKAGPGAYAYSVCAEAFLLVAVGLLVLPLAEPVRSHTLVLGLSFILGLQNAAVTKISEARVRTTHVTGMITDIGIELARWLDRDASASDRLKPHDPVRLRLYLLTVGAFLGGGLVGVVAYRLVGVALLFAAAAILACLALPALRR</sequence>
<evidence type="ECO:0000256" key="1">
    <source>
        <dbReference type="SAM" id="Phobius"/>
    </source>
</evidence>
<dbReference type="eggNOG" id="COG3619">
    <property type="taxonomic scope" value="Bacteria"/>
</dbReference>
<dbReference type="KEGG" id="mor:MOC_0754"/>
<keyword evidence="3" id="KW-1185">Reference proteome</keyword>
<keyword evidence="1" id="KW-1133">Transmembrane helix</keyword>
<organism evidence="2 3">
    <name type="scientific">Methylobacterium oryzae CBMB20</name>
    <dbReference type="NCBI Taxonomy" id="693986"/>
    <lineage>
        <taxon>Bacteria</taxon>
        <taxon>Pseudomonadati</taxon>
        <taxon>Pseudomonadota</taxon>
        <taxon>Alphaproteobacteria</taxon>
        <taxon>Hyphomicrobiales</taxon>
        <taxon>Methylobacteriaceae</taxon>
        <taxon>Methylobacterium</taxon>
    </lineage>
</organism>
<proteinExistence type="predicted"/>
<dbReference type="PANTHER" id="PTHR37314">
    <property type="entry name" value="SLR0142 PROTEIN"/>
    <property type="match status" value="1"/>
</dbReference>
<feature type="transmembrane region" description="Helical" evidence="1">
    <location>
        <begin position="16"/>
        <end position="39"/>
    </location>
</feature>
<keyword evidence="1" id="KW-0812">Transmembrane</keyword>